<proteinExistence type="predicted"/>
<feature type="compositionally biased region" description="Polar residues" evidence="7">
    <location>
        <begin position="300"/>
        <end position="341"/>
    </location>
</feature>
<evidence type="ECO:0000256" key="4">
    <source>
        <dbReference type="ARBA" id="ARBA00022574"/>
    </source>
</evidence>
<feature type="domain" description="WD repeat-containing protein 75 second beta-propeller" evidence="8">
    <location>
        <begin position="787"/>
        <end position="948"/>
    </location>
</feature>
<dbReference type="Gene3D" id="2.40.70.10">
    <property type="entry name" value="Acid Proteases"/>
    <property type="match status" value="1"/>
</dbReference>
<dbReference type="PANTHER" id="PTHR45176">
    <property type="entry name" value="TRANSDUCIN FAMILY PROTEIN / WD-40 REPEAT FAMILY PROTEIN-RELATED"/>
    <property type="match status" value="1"/>
</dbReference>
<dbReference type="AlphaFoldDB" id="A0A8J5FNQ4"/>
<organism evidence="9 10">
    <name type="scientific">Zingiber officinale</name>
    <name type="common">Ginger</name>
    <name type="synonym">Amomum zingiber</name>
    <dbReference type="NCBI Taxonomy" id="94328"/>
    <lineage>
        <taxon>Eukaryota</taxon>
        <taxon>Viridiplantae</taxon>
        <taxon>Streptophyta</taxon>
        <taxon>Embryophyta</taxon>
        <taxon>Tracheophyta</taxon>
        <taxon>Spermatophyta</taxon>
        <taxon>Magnoliopsida</taxon>
        <taxon>Liliopsida</taxon>
        <taxon>Zingiberales</taxon>
        <taxon>Zingiberaceae</taxon>
        <taxon>Zingiber</taxon>
    </lineage>
</organism>
<feature type="region of interest" description="Disordered" evidence="7">
    <location>
        <begin position="167"/>
        <end position="199"/>
    </location>
</feature>
<evidence type="ECO:0000256" key="5">
    <source>
        <dbReference type="ARBA" id="ARBA00022737"/>
    </source>
</evidence>
<keyword evidence="5" id="KW-0677">Repeat</keyword>
<feature type="region of interest" description="Disordered" evidence="7">
    <location>
        <begin position="247"/>
        <end position="266"/>
    </location>
</feature>
<evidence type="ECO:0000313" key="10">
    <source>
        <dbReference type="Proteomes" id="UP000734854"/>
    </source>
</evidence>
<reference evidence="9 10" key="1">
    <citation type="submission" date="2020-08" db="EMBL/GenBank/DDBJ databases">
        <title>Plant Genome Project.</title>
        <authorList>
            <person name="Zhang R.-G."/>
        </authorList>
    </citation>
    <scope>NUCLEOTIDE SEQUENCE [LARGE SCALE GENOMIC DNA]</scope>
    <source>
        <tissue evidence="9">Rhizome</tissue>
    </source>
</reference>
<feature type="compositionally biased region" description="Basic and acidic residues" evidence="7">
    <location>
        <begin position="372"/>
        <end position="384"/>
    </location>
</feature>
<dbReference type="Gene3D" id="2.130.10.10">
    <property type="entry name" value="YVTN repeat-like/Quinoprotein amine dehydrogenase"/>
    <property type="match status" value="1"/>
</dbReference>
<evidence type="ECO:0000256" key="1">
    <source>
        <dbReference type="ARBA" id="ARBA00004604"/>
    </source>
</evidence>
<comment type="caution">
    <text evidence="9">The sequence shown here is derived from an EMBL/GenBank/DDBJ whole genome shotgun (WGS) entry which is preliminary data.</text>
</comment>
<dbReference type="InterPro" id="IPR015943">
    <property type="entry name" value="WD40/YVTN_repeat-like_dom_sf"/>
</dbReference>
<name>A0A8J5FNQ4_ZINOF</name>
<feature type="compositionally biased region" description="Polar residues" evidence="7">
    <location>
        <begin position="353"/>
        <end position="371"/>
    </location>
</feature>
<accession>A0A8J5FNQ4</accession>
<dbReference type="InterPro" id="IPR021109">
    <property type="entry name" value="Peptidase_aspartic_dom_sf"/>
</dbReference>
<feature type="compositionally biased region" description="Polar residues" evidence="7">
    <location>
        <begin position="171"/>
        <end position="199"/>
    </location>
</feature>
<keyword evidence="10" id="KW-1185">Reference proteome</keyword>
<feature type="region of interest" description="Disordered" evidence="7">
    <location>
        <begin position="300"/>
        <end position="403"/>
    </location>
</feature>
<dbReference type="CDD" id="cd00303">
    <property type="entry name" value="retropepsin_like"/>
    <property type="match status" value="1"/>
</dbReference>
<dbReference type="Proteomes" id="UP000734854">
    <property type="component" value="Unassembled WGS sequence"/>
</dbReference>
<dbReference type="EMBL" id="JACMSC010000014">
    <property type="protein sequence ID" value="KAG6490808.1"/>
    <property type="molecule type" value="Genomic_DNA"/>
</dbReference>
<evidence type="ECO:0000313" key="9">
    <source>
        <dbReference type="EMBL" id="KAG6490808.1"/>
    </source>
</evidence>
<dbReference type="Pfam" id="PF23769">
    <property type="entry name" value="Beta-prop_WDR75_2nd"/>
    <property type="match status" value="1"/>
</dbReference>
<protein>
    <recommendedName>
        <fullName evidence="8">WD repeat-containing protein 75 second beta-propeller domain-containing protein</fullName>
    </recommendedName>
</protein>
<dbReference type="SUPFAM" id="SSF50630">
    <property type="entry name" value="Acid proteases"/>
    <property type="match status" value="1"/>
</dbReference>
<dbReference type="PANTHER" id="PTHR45176:SF1">
    <property type="entry name" value="TRANSDUCIN FAMILY PROTEIN _ WD-40 REPEAT FAMILY PROTEIN-RELATED"/>
    <property type="match status" value="1"/>
</dbReference>
<evidence type="ECO:0000256" key="2">
    <source>
        <dbReference type="ARBA" id="ARBA00022517"/>
    </source>
</evidence>
<keyword evidence="4" id="KW-0853">WD repeat</keyword>
<evidence type="ECO:0000259" key="8">
    <source>
        <dbReference type="Pfam" id="PF23769"/>
    </source>
</evidence>
<dbReference type="InterPro" id="IPR001680">
    <property type="entry name" value="WD40_rpt"/>
</dbReference>
<keyword evidence="3" id="KW-0698">rRNA processing</keyword>
<evidence type="ECO:0000256" key="6">
    <source>
        <dbReference type="ARBA" id="ARBA00023242"/>
    </source>
</evidence>
<dbReference type="SMART" id="SM00320">
    <property type="entry name" value="WD40"/>
    <property type="match status" value="3"/>
</dbReference>
<keyword evidence="2" id="KW-0690">Ribosome biogenesis</keyword>
<gene>
    <name evidence="9" type="ORF">ZIOFF_052123</name>
</gene>
<sequence length="973" mass="108249">MALQNSSHVSNFPLPMMKLCGICSSQDHSSDHCPNLHQDESVAAISRPQFQQHKYDPNSSTYNPGWRDHPNLRYGNTFYQQPTQNQIGQPSFQHQQNQHYFQNHPAVHSQQNQHFQQPQFQQNFNQNQQFQPFQNFQHSNVAFQPQFQNAQNQQNHFQQIQQPVQNFQQPSNANQHQSQLALPSSTSPRSMQPQQNFSSSKIEDLMQQVLQQQQQMMQQQQHQQRTDTALQNIERQIGQLASNINQMQNQGSGQLPSQPTPNPKGNVSALTLRSGKTILDPNPNFTAGAQQNISRPFAASSSQNFQNFPANSEQPDSAQNGITGFDQQHFNQPEVSDSDQINGADFGLEFTPTADSNSAPNSAQNLENSAQNRDRTFNQQEAEHSTPLPFPQRSVQPRKEMEEEKAREYQELVKLFSKVEVNVPLLTMIKQIPKYAKFLKDLCVHKKKLKGNELISMGKNVSALLQPVPQKCEDPGVFTVPCVIGDCIFEDAMLDLGASINVMPKSVFQSLRIGPLQPTGVVIQLANRSQAHPAGVIEDVLVKVRELIFPADFYILDMEGDVLANRAPLILGRPFLKTARTKIDVHAGTLSMEIGDTVVRFSIFEAMKHPREDHSILSVDISEELDGMEFLSEIDSDLEISDFGTVNEFVALLEDVLDVESDVNSSECVGDCLGEALPLGSLREEEVSCSDNHIHLLKMPTMDISKSISGIKPPFSFPLKHEGSCTQVAFEQTTGLVAVSTEDYCVQFYSLFDNHEVSEKKQVLMIFILLLRSKCAKEIFSLQMTLCDAQVSSLAFRPGHNMAVTSSYGGDFKVWVHGSHADRNNESIQRTGWRCQSVGSYKGKSLTAAAFSADGSVLAIAAETIITLWDPDSNILVAMIGDTLSPITKLSFVGESEYLVSYTHGLKPQLSVWSTSNLALYWSHGIVTEAVSCSHDESQFAVLALLSSAGDADAKGNGVIFFFDVEDPVPMAT</sequence>
<evidence type="ECO:0000256" key="3">
    <source>
        <dbReference type="ARBA" id="ARBA00022552"/>
    </source>
</evidence>
<comment type="subcellular location">
    <subcellularLocation>
        <location evidence="1">Nucleus</location>
        <location evidence="1">Nucleolus</location>
    </subcellularLocation>
</comment>
<dbReference type="InterPro" id="IPR036322">
    <property type="entry name" value="WD40_repeat_dom_sf"/>
</dbReference>
<dbReference type="InterPro" id="IPR057644">
    <property type="entry name" value="Beta-prop_WDR75_2nd"/>
</dbReference>
<keyword evidence="6" id="KW-0539">Nucleus</keyword>
<dbReference type="SUPFAM" id="SSF50978">
    <property type="entry name" value="WD40 repeat-like"/>
    <property type="match status" value="1"/>
</dbReference>
<evidence type="ECO:0000256" key="7">
    <source>
        <dbReference type="SAM" id="MobiDB-lite"/>
    </source>
</evidence>